<dbReference type="RefSeq" id="WP_002624582.1">
    <property type="nucleotide sequence ID" value="NZ_ANAH02000023.1"/>
</dbReference>
<organism evidence="2 3">
    <name type="scientific">Cystobacter fuscus (strain ATCC 25194 / DSM 2262 / NBRC 100088 / M29)</name>
    <dbReference type="NCBI Taxonomy" id="1242864"/>
    <lineage>
        <taxon>Bacteria</taxon>
        <taxon>Pseudomonadati</taxon>
        <taxon>Myxococcota</taxon>
        <taxon>Myxococcia</taxon>
        <taxon>Myxococcales</taxon>
        <taxon>Cystobacterineae</taxon>
        <taxon>Archangiaceae</taxon>
        <taxon>Cystobacter</taxon>
    </lineage>
</organism>
<evidence type="ECO:0000313" key="2">
    <source>
        <dbReference type="EMBL" id="EPX58620.1"/>
    </source>
</evidence>
<dbReference type="Proteomes" id="UP000011682">
    <property type="component" value="Unassembled WGS sequence"/>
</dbReference>
<evidence type="ECO:0000313" key="3">
    <source>
        <dbReference type="Proteomes" id="UP000011682"/>
    </source>
</evidence>
<sequence length="289" mass="31707">MKAEASDSLRISHPRPGLYRKVGFRPMDPQTRAVLAFKPVPKMGVCELEISACVSGTPEDLNKFTARFSRLLPGSQKWEVLKNFAALKPKKLAVRSGEGVADWLVSARVPYPAGSKAASLEGVHQFKLELVSTDPSADLKSLQAEGKYDFTPRWEGDLKVERKGEVVEVRCHAEGVEVPVPGTKDAAAWAVAREFELVIDFDSKGKAPESSTPKPKPEDVRYATPHPKSPRGGCDPNGDFVATIEVQALVPGIQYQFSVRRPLDAKSKKPRPVRQSDMMPCSAPFKLES</sequence>
<feature type="region of interest" description="Disordered" evidence="1">
    <location>
        <begin position="260"/>
        <end position="289"/>
    </location>
</feature>
<gene>
    <name evidence="2" type="ORF">D187_003818</name>
</gene>
<name>S9P2H1_CYSF2</name>
<dbReference type="AlphaFoldDB" id="S9P2H1"/>
<proteinExistence type="predicted"/>
<reference evidence="2" key="1">
    <citation type="submission" date="2013-05" db="EMBL/GenBank/DDBJ databases">
        <title>Genome assembly of Cystobacter fuscus DSM 2262.</title>
        <authorList>
            <person name="Sharma G."/>
            <person name="Khatri I."/>
            <person name="Kaur C."/>
            <person name="Mayilraj S."/>
            <person name="Subramanian S."/>
        </authorList>
    </citation>
    <scope>NUCLEOTIDE SEQUENCE [LARGE SCALE GENOMIC DNA]</scope>
    <source>
        <strain evidence="2">DSM 2262</strain>
    </source>
</reference>
<keyword evidence="3" id="KW-1185">Reference proteome</keyword>
<accession>S9P2H1</accession>
<dbReference type="EMBL" id="ANAH02000023">
    <property type="protein sequence ID" value="EPX58620.1"/>
    <property type="molecule type" value="Genomic_DNA"/>
</dbReference>
<evidence type="ECO:0000256" key="1">
    <source>
        <dbReference type="SAM" id="MobiDB-lite"/>
    </source>
</evidence>
<feature type="region of interest" description="Disordered" evidence="1">
    <location>
        <begin position="203"/>
        <end position="236"/>
    </location>
</feature>
<protein>
    <submittedName>
        <fullName evidence="2">Uncharacterized protein</fullName>
    </submittedName>
</protein>
<comment type="caution">
    <text evidence="2">The sequence shown here is derived from an EMBL/GenBank/DDBJ whole genome shotgun (WGS) entry which is preliminary data.</text>
</comment>